<dbReference type="InterPro" id="IPR050944">
    <property type="entry name" value="FAM83"/>
</dbReference>
<keyword evidence="4" id="KW-0206">Cytoskeleton</keyword>
<dbReference type="InterPro" id="IPR012461">
    <property type="entry name" value="SACK1"/>
</dbReference>
<dbReference type="Proteomes" id="UP000316079">
    <property type="component" value="Unassembled WGS sequence"/>
</dbReference>
<evidence type="ECO:0000256" key="5">
    <source>
        <dbReference type="SAM" id="MobiDB-lite"/>
    </source>
</evidence>
<dbReference type="EMBL" id="SRMA01026484">
    <property type="protein sequence ID" value="TRY83271.1"/>
    <property type="molecule type" value="Genomic_DNA"/>
</dbReference>
<evidence type="ECO:0000256" key="1">
    <source>
        <dbReference type="ARBA" id="ARBA00004245"/>
    </source>
</evidence>
<organism evidence="7 8">
    <name type="scientific">Danionella cerebrum</name>
    <dbReference type="NCBI Taxonomy" id="2873325"/>
    <lineage>
        <taxon>Eukaryota</taxon>
        <taxon>Metazoa</taxon>
        <taxon>Chordata</taxon>
        <taxon>Craniata</taxon>
        <taxon>Vertebrata</taxon>
        <taxon>Euteleostomi</taxon>
        <taxon>Actinopterygii</taxon>
        <taxon>Neopterygii</taxon>
        <taxon>Teleostei</taxon>
        <taxon>Ostariophysi</taxon>
        <taxon>Cypriniformes</taxon>
        <taxon>Danionidae</taxon>
        <taxon>Danioninae</taxon>
        <taxon>Danionella</taxon>
    </lineage>
</organism>
<dbReference type="GO" id="GO:0045104">
    <property type="term" value="P:intermediate filament cytoskeleton organization"/>
    <property type="evidence" value="ECO:0007669"/>
    <property type="project" value="TreeGrafter"/>
</dbReference>
<dbReference type="SUPFAM" id="SSF56024">
    <property type="entry name" value="Phospholipase D/nuclease"/>
    <property type="match status" value="1"/>
</dbReference>
<comment type="similarity">
    <text evidence="2">Belongs to the FAM83 family.</text>
</comment>
<feature type="region of interest" description="Disordered" evidence="5">
    <location>
        <begin position="1141"/>
        <end position="1169"/>
    </location>
</feature>
<accession>A0A553Q017</accession>
<feature type="region of interest" description="Disordered" evidence="5">
    <location>
        <begin position="696"/>
        <end position="718"/>
    </location>
</feature>
<feature type="compositionally biased region" description="Basic residues" evidence="5">
    <location>
        <begin position="1153"/>
        <end position="1169"/>
    </location>
</feature>
<proteinExistence type="inferred from homology"/>
<gene>
    <name evidence="7" type="ORF">DNTS_032524</name>
</gene>
<dbReference type="GO" id="GO:0045095">
    <property type="term" value="C:keratin filament"/>
    <property type="evidence" value="ECO:0007669"/>
    <property type="project" value="TreeGrafter"/>
</dbReference>
<dbReference type="FunFam" id="3.30.870.10:FF:000004">
    <property type="entry name" value="protein FAM83H isoform X2"/>
    <property type="match status" value="1"/>
</dbReference>
<feature type="compositionally biased region" description="Basic and acidic residues" evidence="5">
    <location>
        <begin position="652"/>
        <end position="671"/>
    </location>
</feature>
<dbReference type="Gene3D" id="3.30.870.10">
    <property type="entry name" value="Endonuclease Chain A"/>
    <property type="match status" value="1"/>
</dbReference>
<feature type="compositionally biased region" description="Basic and acidic residues" evidence="5">
    <location>
        <begin position="838"/>
        <end position="850"/>
    </location>
</feature>
<dbReference type="GO" id="GO:0044380">
    <property type="term" value="P:protein localization to cytoskeleton"/>
    <property type="evidence" value="ECO:0007669"/>
    <property type="project" value="TreeGrafter"/>
</dbReference>
<evidence type="ECO:0000313" key="8">
    <source>
        <dbReference type="Proteomes" id="UP000316079"/>
    </source>
</evidence>
<dbReference type="GO" id="GO:0019901">
    <property type="term" value="F:protein kinase binding"/>
    <property type="evidence" value="ECO:0007669"/>
    <property type="project" value="TreeGrafter"/>
</dbReference>
<feature type="compositionally biased region" description="Basic and acidic residues" evidence="5">
    <location>
        <begin position="764"/>
        <end position="790"/>
    </location>
</feature>
<feature type="compositionally biased region" description="Low complexity" evidence="5">
    <location>
        <begin position="921"/>
        <end position="941"/>
    </location>
</feature>
<reference evidence="7 8" key="1">
    <citation type="journal article" date="2019" name="Sci. Data">
        <title>Hybrid genome assembly and annotation of Danionella translucida.</title>
        <authorList>
            <person name="Kadobianskyi M."/>
            <person name="Schulze L."/>
            <person name="Schuelke M."/>
            <person name="Judkewitz B."/>
        </authorList>
    </citation>
    <scope>NUCLEOTIDE SEQUENCE [LARGE SCALE GENOMIC DNA]</scope>
    <source>
        <strain evidence="7 8">Bolton</strain>
    </source>
</reference>
<evidence type="ECO:0000259" key="6">
    <source>
        <dbReference type="Pfam" id="PF07894"/>
    </source>
</evidence>
<dbReference type="STRING" id="623744.A0A553Q017"/>
<feature type="region of interest" description="Disordered" evidence="5">
    <location>
        <begin position="747"/>
        <end position="851"/>
    </location>
</feature>
<dbReference type="PANTHER" id="PTHR16181:SF26">
    <property type="entry name" value="PROTEIN FAM83H"/>
    <property type="match status" value="1"/>
</dbReference>
<feature type="region of interest" description="Disordered" evidence="5">
    <location>
        <begin position="894"/>
        <end position="1056"/>
    </location>
</feature>
<feature type="compositionally biased region" description="Basic and acidic residues" evidence="5">
    <location>
        <begin position="821"/>
        <end position="830"/>
    </location>
</feature>
<dbReference type="GO" id="GO:1990254">
    <property type="term" value="F:keratin filament binding"/>
    <property type="evidence" value="ECO:0007669"/>
    <property type="project" value="TreeGrafter"/>
</dbReference>
<feature type="compositionally biased region" description="Polar residues" evidence="5">
    <location>
        <begin position="1040"/>
        <end position="1056"/>
    </location>
</feature>
<protein>
    <recommendedName>
        <fullName evidence="6">Scaffolding anchor of CK1 domain-containing protein</fullName>
    </recommendedName>
</protein>
<comment type="subcellular location">
    <subcellularLocation>
        <location evidence="1">Cytoplasm</location>
        <location evidence="1">Cytoskeleton</location>
    </subcellularLocation>
</comment>
<dbReference type="Pfam" id="PF07894">
    <property type="entry name" value="SACK1"/>
    <property type="match status" value="1"/>
</dbReference>
<dbReference type="OrthoDB" id="9832446at2759"/>
<evidence type="ECO:0000256" key="2">
    <source>
        <dbReference type="ARBA" id="ARBA00006937"/>
    </source>
</evidence>
<keyword evidence="3" id="KW-0963">Cytoplasm</keyword>
<evidence type="ECO:0000256" key="3">
    <source>
        <dbReference type="ARBA" id="ARBA00022490"/>
    </source>
</evidence>
<feature type="compositionally biased region" description="Basic and acidic residues" evidence="5">
    <location>
        <begin position="1087"/>
        <end position="1103"/>
    </location>
</feature>
<dbReference type="GO" id="GO:0030335">
    <property type="term" value="P:positive regulation of cell migration"/>
    <property type="evidence" value="ECO:0007669"/>
    <property type="project" value="TreeGrafter"/>
</dbReference>
<feature type="compositionally biased region" description="Basic and acidic residues" evidence="5">
    <location>
        <begin position="988"/>
        <end position="999"/>
    </location>
</feature>
<feature type="region of interest" description="Disordered" evidence="5">
    <location>
        <begin position="453"/>
        <end position="541"/>
    </location>
</feature>
<evidence type="ECO:0000256" key="4">
    <source>
        <dbReference type="ARBA" id="ARBA00023212"/>
    </source>
</evidence>
<dbReference type="PANTHER" id="PTHR16181">
    <property type="entry name" value="PROTEIN FAM83A-RELATED"/>
    <property type="match status" value="1"/>
</dbReference>
<name>A0A553Q017_9TELE</name>
<feature type="compositionally biased region" description="Basic and acidic residues" evidence="5">
    <location>
        <begin position="747"/>
        <end position="756"/>
    </location>
</feature>
<evidence type="ECO:0000313" key="7">
    <source>
        <dbReference type="EMBL" id="TRY83271.1"/>
    </source>
</evidence>
<feature type="compositionally biased region" description="Basic and acidic residues" evidence="5">
    <location>
        <begin position="909"/>
        <end position="920"/>
    </location>
</feature>
<comment type="caution">
    <text evidence="7">The sequence shown here is derived from an EMBL/GenBank/DDBJ whole genome shotgun (WGS) entry which is preliminary data.</text>
</comment>
<dbReference type="GO" id="GO:0007165">
    <property type="term" value="P:signal transduction"/>
    <property type="evidence" value="ECO:0007669"/>
    <property type="project" value="TreeGrafter"/>
</dbReference>
<keyword evidence="8" id="KW-1185">Reference proteome</keyword>
<sequence>MARRSQCSSLGDNPLDPNYLRPHYREEYRMAIDALVEEDIEGYYNFLQSVNVVDFLSRLEIEHIKSTVHCPQISGNVPELPYGEIDQDGSSDTYWPLHSDLDAPGLDLGWPLQQHSFAGPTEVTMLVNPADPERPSIKDQARRLIKNAHQVIAVVMDIFTDVDIFSDLLDAAARHVPVYILLDEQNAHYFVNMVASCKVNLDMIHMMRVRTVAGVTYFCRTGKSFKGQVMDRFLLTDCRAVISGNYSFMWSFEKIHRCIAHLFLGELVATFDEEFRILFAQSQPLVVENALVPMGQDTYLSNQFGLKRTQSLRNPRGYRRQPEHGGYAFGDRLESILPFRRDDPFRHTLEPSTGPMHVTKYATQQFRMQQSFLDQGRSMLASRQLEMNAFKRHSYAEGTRETYASSRHYMKQRVMNNLEEMESHHQREHHYYQSEGMGHDEGMGQYDRFNYGMYQSDQHSDSGYPPELETQGNLNILSSDDLKSDSEKQYNTGGGRYDPQSHKRPAAGHAYACQSSPTQPHPPDQKQIFSMGEQSQDPSVKEGLRSWRINSYLNTYEESGEEGMLQPMGPDAFDESHQQSDNRIYGLEGPGLHSNVRERPNLPNKPNLDLRPRFGKPIIQDRNQIKDGNLDLGQTSSDTLKPAVSSSSLSSDNDKEIEPKEPREISLSKHESFRSRINPMLQRSSRLRSSLIFSSSKLEQHNSSQAKSGREIQEEREENEPIKYSSIVAEILEKRRSLSREPFDWNKHKKADETEVKNTTPDTKVIKETKEEHKEEPIKEKDKPEPEETKVILTKESLTPLKRTPSLNMNDPASRLQYFKNLEEKRKTSRLELGNKSQEPEKKTHEELDTAAKAPNVIVSLEKSTIKTQEPLLPRIDPAPQLVIETKLKPTEVCVDRPPTKTTGTTVEAPKKELPKEPTKSVKPFPSPKFLKPFKPSQSSSRRISCGEELLTDATDAEKSELKKSRSLSSSGISRTESKESLSSLNPEGKDTKALDFLKKQTQRLKGILGPKGDKKHSHSHEDKSMKTVPEVQEEASVKISESLSPSKLSPTRYQSSTANVIFSSNLRDDTKVILEQISANSQKNKHQNEESGKDNGGKEEVSHPALTGRNRFSRSPVNPQERDNLLKRIESMRKEKKVYSRFEHLGDFTSSSRRRRSGRGQRMRHFCE</sequence>
<feature type="region of interest" description="Disordered" evidence="5">
    <location>
        <begin position="589"/>
        <end position="671"/>
    </location>
</feature>
<feature type="region of interest" description="Disordered" evidence="5">
    <location>
        <begin position="1075"/>
        <end position="1125"/>
    </location>
</feature>
<dbReference type="AlphaFoldDB" id="A0A553Q017"/>
<feature type="domain" description="Scaffolding anchor of CK1" evidence="6">
    <location>
        <begin position="13"/>
        <end position="284"/>
    </location>
</feature>